<evidence type="ECO:0000313" key="2">
    <source>
        <dbReference type="EMBL" id="KAJ6441624.1"/>
    </source>
</evidence>
<sequence length="329" mass="35580">MVQPLATPVSACNEPTVLASLDIAASSGRVGAAPPGDNATDFALALGEDDPAFILAMEDNNDADLDLVSHNTPNPGCILHTSADTVDTPNTTQPHPVSPLLHGEEEHVHSPAPEWELAGWLNTTGGTSLQEWWDVTLAVPSHSLDEAENDISTPQVSQSPPTPDAIHFLPMVRDTSSQNSRPLLHTFGPLAANMGYNVPFDAVFLLKHYTTTVLRALTPYRHSKTPWHVLFIPHVKSCLAALTLDDHLDQASLCAFFGTLAISAFSLGGICNSSEWLQKGEAYKQEACVHLRMMLKTAYNVPKTAKYKSILMALLTMVQISILWGSRSS</sequence>
<proteinExistence type="predicted"/>
<dbReference type="Proteomes" id="UP001163105">
    <property type="component" value="Unassembled WGS sequence"/>
</dbReference>
<gene>
    <name evidence="2" type="ORF">O9K51_05175</name>
</gene>
<organism evidence="2 3">
    <name type="scientific">Purpureocillium lavendulum</name>
    <dbReference type="NCBI Taxonomy" id="1247861"/>
    <lineage>
        <taxon>Eukaryota</taxon>
        <taxon>Fungi</taxon>
        <taxon>Dikarya</taxon>
        <taxon>Ascomycota</taxon>
        <taxon>Pezizomycotina</taxon>
        <taxon>Sordariomycetes</taxon>
        <taxon>Hypocreomycetidae</taxon>
        <taxon>Hypocreales</taxon>
        <taxon>Ophiocordycipitaceae</taxon>
        <taxon>Purpureocillium</taxon>
    </lineage>
</organism>
<name>A0AB34FQF4_9HYPO</name>
<dbReference type="InterPro" id="IPR021858">
    <property type="entry name" value="Fun_TF"/>
</dbReference>
<keyword evidence="3" id="KW-1185">Reference proteome</keyword>
<dbReference type="AlphaFoldDB" id="A0AB34FQF4"/>
<dbReference type="Pfam" id="PF11951">
    <property type="entry name" value="Fungal_trans_2"/>
    <property type="match status" value="1"/>
</dbReference>
<protein>
    <submittedName>
        <fullName evidence="2">Universal stress protein A family protein C25B2.10</fullName>
    </submittedName>
</protein>
<accession>A0AB34FQF4</accession>
<dbReference type="EMBL" id="JAQHRD010000004">
    <property type="protein sequence ID" value="KAJ6441624.1"/>
    <property type="molecule type" value="Genomic_DNA"/>
</dbReference>
<reference evidence="2" key="1">
    <citation type="submission" date="2023-01" db="EMBL/GenBank/DDBJ databases">
        <title>The growth and conidiation of Purpureocillium lavendulum are regulated by nitrogen source and histone H3K14 acetylation.</title>
        <authorList>
            <person name="Tang P."/>
            <person name="Han J."/>
            <person name="Zhang C."/>
            <person name="Tang P."/>
            <person name="Qi F."/>
            <person name="Zhang K."/>
            <person name="Liang L."/>
        </authorList>
    </citation>
    <scope>NUCLEOTIDE SEQUENCE</scope>
    <source>
        <strain evidence="2">YMF1.00683</strain>
    </source>
</reference>
<evidence type="ECO:0000256" key="1">
    <source>
        <dbReference type="ARBA" id="ARBA00023242"/>
    </source>
</evidence>
<evidence type="ECO:0000313" key="3">
    <source>
        <dbReference type="Proteomes" id="UP001163105"/>
    </source>
</evidence>
<comment type="caution">
    <text evidence="2">The sequence shown here is derived from an EMBL/GenBank/DDBJ whole genome shotgun (WGS) entry which is preliminary data.</text>
</comment>
<keyword evidence="1" id="KW-0539">Nucleus</keyword>